<reference evidence="3" key="1">
    <citation type="submission" date="2025-05" db="UniProtKB">
        <authorList>
            <consortium name="RefSeq"/>
        </authorList>
    </citation>
    <scope>NUCLEOTIDE SEQUENCE [LARGE SCALE GENOMIC DNA]</scope>
</reference>
<dbReference type="RefSeq" id="XP_049305013.1">
    <property type="nucleotide sequence ID" value="XM_049449056.1"/>
</dbReference>
<gene>
    <name evidence="4" type="primary">LOC125776530</name>
</gene>
<evidence type="ECO:0000256" key="1">
    <source>
        <dbReference type="ARBA" id="ARBA00008315"/>
    </source>
</evidence>
<comment type="similarity">
    <text evidence="1">Belongs to the CFAP97 family.</text>
</comment>
<reference evidence="4" key="2">
    <citation type="submission" date="2025-08" db="UniProtKB">
        <authorList>
            <consortium name="RefSeq"/>
        </authorList>
    </citation>
    <scope>IDENTIFICATION</scope>
    <source>
        <tissue evidence="4">Adult</tissue>
    </source>
</reference>
<dbReference type="PANTHER" id="PTHR33768">
    <property type="entry name" value="MIP11318P"/>
    <property type="match status" value="1"/>
</dbReference>
<feature type="region of interest" description="Disordered" evidence="2">
    <location>
        <begin position="123"/>
        <end position="143"/>
    </location>
</feature>
<keyword evidence="3" id="KW-1185">Reference proteome</keyword>
<organism evidence="3 4">
    <name type="scientific">Bactrocera dorsalis</name>
    <name type="common">Oriental fruit fly</name>
    <name type="synonym">Dacus dorsalis</name>
    <dbReference type="NCBI Taxonomy" id="27457"/>
    <lineage>
        <taxon>Eukaryota</taxon>
        <taxon>Metazoa</taxon>
        <taxon>Ecdysozoa</taxon>
        <taxon>Arthropoda</taxon>
        <taxon>Hexapoda</taxon>
        <taxon>Insecta</taxon>
        <taxon>Pterygota</taxon>
        <taxon>Neoptera</taxon>
        <taxon>Endopterygota</taxon>
        <taxon>Diptera</taxon>
        <taxon>Brachycera</taxon>
        <taxon>Muscomorpha</taxon>
        <taxon>Tephritoidea</taxon>
        <taxon>Tephritidae</taxon>
        <taxon>Bactrocera</taxon>
        <taxon>Bactrocera</taxon>
    </lineage>
</organism>
<proteinExistence type="inferred from homology"/>
<dbReference type="InterPro" id="IPR029488">
    <property type="entry name" value="Hmw/CFAP97"/>
</dbReference>
<evidence type="ECO:0000313" key="3">
    <source>
        <dbReference type="Proteomes" id="UP001652620"/>
    </source>
</evidence>
<dbReference type="Pfam" id="PF13879">
    <property type="entry name" value="Hmw_CFAP97"/>
    <property type="match status" value="1"/>
</dbReference>
<dbReference type="GeneID" id="125776530"/>
<evidence type="ECO:0000256" key="2">
    <source>
        <dbReference type="SAM" id="MobiDB-lite"/>
    </source>
</evidence>
<dbReference type="Proteomes" id="UP001652620">
    <property type="component" value="Chromosome 2"/>
</dbReference>
<protein>
    <submittedName>
        <fullName evidence="4">Uncharacterized protein LOC125776530</fullName>
    </submittedName>
</protein>
<sequence length="200" mass="23296">MISRRDKLLNLPWAQQRYEHHRANLRSAKPAIDMRAPPIYSHVILKPKKVQNERERLQRIEVENVRLLQKLGDIMKTKRMSDLWLAPRPNFLNREKLFETRPYSSLPKLITIYGPTSPELATKPTSALKSPNSKLAHRCPTCSGRPERTQVVIPEKRIPWEPPRVSRNVQTEKNCTTKRCLHCGHPKKAVEMNVDSKEEN</sequence>
<accession>A0ABM3J723</accession>
<feature type="compositionally biased region" description="Polar residues" evidence="2">
    <location>
        <begin position="123"/>
        <end position="133"/>
    </location>
</feature>
<dbReference type="InterPro" id="IPR038792">
    <property type="entry name" value="CFAP97D1/2"/>
</dbReference>
<dbReference type="PANTHER" id="PTHR33768:SF3">
    <property type="entry name" value="MIP11318P"/>
    <property type="match status" value="1"/>
</dbReference>
<name>A0ABM3J723_BACDO</name>
<evidence type="ECO:0000313" key="4">
    <source>
        <dbReference type="RefSeq" id="XP_049305013.1"/>
    </source>
</evidence>